<proteinExistence type="predicted"/>
<dbReference type="InterPro" id="IPR000524">
    <property type="entry name" value="Tscrpt_reg_HTH_GntR"/>
</dbReference>
<dbReference type="PANTHER" id="PTHR44846:SF1">
    <property type="entry name" value="MANNOSYL-D-GLYCERATE TRANSPORT_METABOLISM SYSTEM REPRESSOR MNGR-RELATED"/>
    <property type="match status" value="1"/>
</dbReference>
<name>A0A073K8Z5_9BACI</name>
<dbReference type="Pfam" id="PF07702">
    <property type="entry name" value="UTRA"/>
    <property type="match status" value="1"/>
</dbReference>
<dbReference type="Pfam" id="PF00392">
    <property type="entry name" value="GntR"/>
    <property type="match status" value="1"/>
</dbReference>
<accession>A0A073K8Z5</accession>
<dbReference type="RefSeq" id="WP_033676272.1">
    <property type="nucleotide sequence ID" value="NZ_JOTM01000021.1"/>
</dbReference>
<dbReference type="AlphaFoldDB" id="A0A073K8Z5"/>
<dbReference type="InterPro" id="IPR036390">
    <property type="entry name" value="WH_DNA-bd_sf"/>
</dbReference>
<dbReference type="InterPro" id="IPR050679">
    <property type="entry name" value="Bact_HTH_transcr_reg"/>
</dbReference>
<dbReference type="eggNOG" id="COG2188">
    <property type="taxonomic scope" value="Bacteria"/>
</dbReference>
<dbReference type="SMART" id="SM00866">
    <property type="entry name" value="UTRA"/>
    <property type="match status" value="1"/>
</dbReference>
<evidence type="ECO:0000313" key="6">
    <source>
        <dbReference type="Proteomes" id="UP000027778"/>
    </source>
</evidence>
<dbReference type="InterPro" id="IPR036388">
    <property type="entry name" value="WH-like_DNA-bd_sf"/>
</dbReference>
<dbReference type="InterPro" id="IPR011663">
    <property type="entry name" value="UTRA"/>
</dbReference>
<dbReference type="SMART" id="SM00345">
    <property type="entry name" value="HTH_GNTR"/>
    <property type="match status" value="1"/>
</dbReference>
<dbReference type="PRINTS" id="PR00035">
    <property type="entry name" value="HTHGNTR"/>
</dbReference>
<feature type="domain" description="HTH gntR-type" evidence="4">
    <location>
        <begin position="12"/>
        <end position="80"/>
    </location>
</feature>
<keyword evidence="6" id="KW-1185">Reference proteome</keyword>
<dbReference type="SUPFAM" id="SSF64288">
    <property type="entry name" value="Chorismate lyase-like"/>
    <property type="match status" value="1"/>
</dbReference>
<keyword evidence="1" id="KW-0805">Transcription regulation</keyword>
<dbReference type="InterPro" id="IPR028978">
    <property type="entry name" value="Chorismate_lyase_/UTRA_dom_sf"/>
</dbReference>
<organism evidence="5 6">
    <name type="scientific">Bacillus gaemokensis</name>
    <dbReference type="NCBI Taxonomy" id="574375"/>
    <lineage>
        <taxon>Bacteria</taxon>
        <taxon>Bacillati</taxon>
        <taxon>Bacillota</taxon>
        <taxon>Bacilli</taxon>
        <taxon>Bacillales</taxon>
        <taxon>Bacillaceae</taxon>
        <taxon>Bacillus</taxon>
        <taxon>Bacillus cereus group</taxon>
    </lineage>
</organism>
<dbReference type="Proteomes" id="UP000027778">
    <property type="component" value="Unassembled WGS sequence"/>
</dbReference>
<dbReference type="PANTHER" id="PTHR44846">
    <property type="entry name" value="MANNOSYL-D-GLYCERATE TRANSPORT/METABOLISM SYSTEM REPRESSOR MNGR-RELATED"/>
    <property type="match status" value="1"/>
</dbReference>
<keyword evidence="3" id="KW-0804">Transcription</keyword>
<dbReference type="OrthoDB" id="457376at2"/>
<gene>
    <name evidence="5" type="ORF">BAGA_14445</name>
</gene>
<evidence type="ECO:0000256" key="3">
    <source>
        <dbReference type="ARBA" id="ARBA00023163"/>
    </source>
</evidence>
<evidence type="ECO:0000259" key="4">
    <source>
        <dbReference type="PROSITE" id="PS50949"/>
    </source>
</evidence>
<dbReference type="GO" id="GO:0003700">
    <property type="term" value="F:DNA-binding transcription factor activity"/>
    <property type="evidence" value="ECO:0007669"/>
    <property type="project" value="InterPro"/>
</dbReference>
<dbReference type="STRING" id="574375.AZF08_22405"/>
<evidence type="ECO:0000313" key="5">
    <source>
        <dbReference type="EMBL" id="KEK23025.1"/>
    </source>
</evidence>
<keyword evidence="2" id="KW-0238">DNA-binding</keyword>
<dbReference type="FunFam" id="1.10.10.10:FF:000079">
    <property type="entry name" value="GntR family transcriptional regulator"/>
    <property type="match status" value="1"/>
</dbReference>
<protein>
    <submittedName>
        <fullName evidence="5">GntR family transcriptional regulator</fullName>
    </submittedName>
</protein>
<dbReference type="CDD" id="cd07377">
    <property type="entry name" value="WHTH_GntR"/>
    <property type="match status" value="1"/>
</dbReference>
<reference evidence="5 6" key="1">
    <citation type="submission" date="2014-06" db="EMBL/GenBank/DDBJ databases">
        <title>Draft genome sequence of Bacillus gaemokensis JCM 15801 (MCCC 1A00707).</title>
        <authorList>
            <person name="Lai Q."/>
            <person name="Liu Y."/>
            <person name="Shao Z."/>
        </authorList>
    </citation>
    <scope>NUCLEOTIDE SEQUENCE [LARGE SCALE GENOMIC DNA]</scope>
    <source>
        <strain evidence="5 6">JCM 15801</strain>
    </source>
</reference>
<comment type="caution">
    <text evidence="5">The sequence shown here is derived from an EMBL/GenBank/DDBJ whole genome shotgun (WGS) entry which is preliminary data.</text>
</comment>
<evidence type="ECO:0000256" key="1">
    <source>
        <dbReference type="ARBA" id="ARBA00023015"/>
    </source>
</evidence>
<dbReference type="EMBL" id="JOTM01000021">
    <property type="protein sequence ID" value="KEK23025.1"/>
    <property type="molecule type" value="Genomic_DNA"/>
</dbReference>
<dbReference type="Gene3D" id="3.40.1410.10">
    <property type="entry name" value="Chorismate lyase-like"/>
    <property type="match status" value="1"/>
</dbReference>
<dbReference type="GO" id="GO:0003677">
    <property type="term" value="F:DNA binding"/>
    <property type="evidence" value="ECO:0007669"/>
    <property type="project" value="UniProtKB-KW"/>
</dbReference>
<dbReference type="Gene3D" id="1.10.10.10">
    <property type="entry name" value="Winged helix-like DNA-binding domain superfamily/Winged helix DNA-binding domain"/>
    <property type="match status" value="1"/>
</dbReference>
<dbReference type="PROSITE" id="PS50949">
    <property type="entry name" value="HTH_GNTR"/>
    <property type="match status" value="1"/>
</dbReference>
<evidence type="ECO:0000256" key="2">
    <source>
        <dbReference type="ARBA" id="ARBA00023125"/>
    </source>
</evidence>
<dbReference type="SUPFAM" id="SSF46785">
    <property type="entry name" value="Winged helix' DNA-binding domain"/>
    <property type="match status" value="1"/>
</dbReference>
<sequence>MSVAVNVTRKKGPLYLQIKNILRDRILHGVYAIHTNIPSEPQLEEEFKVSKITVRNAIKELVQEGYLEKKSGKGTKVIRNTSTAKLSKGKRFTEVLVEEGHKVQKKLLQAGVVDNEEGTVPFRLFGKQCFRIERLYVLNDAPYIHYTHYLPVQMEVAELSDLTFQSLYGLVEEQGVHLENFRDEFAVATPPAHIGTILGEKENTSLLKRMRYSYDEIGTVIEYSEGYYNTEMQHYVVNYDV</sequence>
<dbReference type="GO" id="GO:0045892">
    <property type="term" value="P:negative regulation of DNA-templated transcription"/>
    <property type="evidence" value="ECO:0007669"/>
    <property type="project" value="TreeGrafter"/>
</dbReference>